<gene>
    <name evidence="1" type="ORF">MES5069_210080</name>
</gene>
<reference evidence="1 2" key="1">
    <citation type="submission" date="2022-03" db="EMBL/GenBank/DDBJ databases">
        <authorList>
            <person name="Brunel B."/>
        </authorList>
    </citation>
    <scope>NUCLEOTIDE SEQUENCE [LARGE SCALE GENOMIC DNA]</scope>
    <source>
        <strain evidence="1">STM5069sample</strain>
    </source>
</reference>
<evidence type="ECO:0000313" key="1">
    <source>
        <dbReference type="EMBL" id="CAH2399020.1"/>
    </source>
</evidence>
<proteinExistence type="predicted"/>
<dbReference type="Proteomes" id="UP001153050">
    <property type="component" value="Unassembled WGS sequence"/>
</dbReference>
<accession>A0ABN8JT20</accession>
<organism evidence="1 2">
    <name type="scientific">Mesorhizobium escarrei</name>
    <dbReference type="NCBI Taxonomy" id="666018"/>
    <lineage>
        <taxon>Bacteria</taxon>
        <taxon>Pseudomonadati</taxon>
        <taxon>Pseudomonadota</taxon>
        <taxon>Alphaproteobacteria</taxon>
        <taxon>Hyphomicrobiales</taxon>
        <taxon>Phyllobacteriaceae</taxon>
        <taxon>Mesorhizobium</taxon>
    </lineage>
</organism>
<sequence>MTVNNSGDIHTRGYGSAGIVAQSVGGGGGVAGAAAAGSEGKYGGGATVSVGAGIGLAGGNAGNGGEIEVTNAARIQTDRDQSNGLPQAPSAAAAASAVRRHQASRPSMRLVVPWVDLAEQRAWVALCASSIAILLKSALMAIGPSGFSRNRSVAAVAPAAAAAARARARAIR</sequence>
<keyword evidence="2" id="KW-1185">Reference proteome</keyword>
<evidence type="ECO:0000313" key="2">
    <source>
        <dbReference type="Proteomes" id="UP001153050"/>
    </source>
</evidence>
<protein>
    <submittedName>
        <fullName evidence="1">Uncharacterized protein</fullName>
    </submittedName>
</protein>
<comment type="caution">
    <text evidence="1">The sequence shown here is derived from an EMBL/GenBank/DDBJ whole genome shotgun (WGS) entry which is preliminary data.</text>
</comment>
<name>A0ABN8JT20_9HYPH</name>
<dbReference type="EMBL" id="CAKXZT010000115">
    <property type="protein sequence ID" value="CAH2399020.1"/>
    <property type="molecule type" value="Genomic_DNA"/>
</dbReference>